<dbReference type="EMBL" id="BMAV01015980">
    <property type="protein sequence ID" value="GFY66342.1"/>
    <property type="molecule type" value="Genomic_DNA"/>
</dbReference>
<gene>
    <name evidence="1" type="primary">AVEN_264752_1</name>
    <name evidence="1" type="ORF">TNIN_344171</name>
</gene>
<dbReference type="AlphaFoldDB" id="A0A8X6Y6C0"/>
<accession>A0A8X6Y6C0</accession>
<organism evidence="1 2">
    <name type="scientific">Trichonephila inaurata madagascariensis</name>
    <dbReference type="NCBI Taxonomy" id="2747483"/>
    <lineage>
        <taxon>Eukaryota</taxon>
        <taxon>Metazoa</taxon>
        <taxon>Ecdysozoa</taxon>
        <taxon>Arthropoda</taxon>
        <taxon>Chelicerata</taxon>
        <taxon>Arachnida</taxon>
        <taxon>Araneae</taxon>
        <taxon>Araneomorphae</taxon>
        <taxon>Entelegynae</taxon>
        <taxon>Araneoidea</taxon>
        <taxon>Nephilidae</taxon>
        <taxon>Trichonephila</taxon>
        <taxon>Trichonephila inaurata</taxon>
    </lineage>
</organism>
<sequence length="513" mass="60665">MSKWKIYISILLNKEILGKVNFVPKLEHIILARLAVKMYSDPEIIKFEMDEKYGPFHETSNEIWEPFVREKISKSGLPEIILDKVIGLMKPLSYEHLTWKSSHAFLFILRRSFQAVQYFSWTAEGTIDWFETAKRLVHCKDLNFFQRFVLACTYSLKDDVLKLWRRASSAERRKVVKPTRQTYEYYFMSCKEQVFKKWFDWLKLSTGPCPSVYNLFEFFPQIPFQRHFLLESSPEVMVEYLADRSPFCDSEGDLSFLVLSEISPMKMYYRWAPFHTLLLFLDWPLQTQFMEVADHLCALMQADDFLKVLRCLCDKIENNWSDVDYAQILREFWKNGSSDYKKHCEKDSSFPMTKGSQERTCEKLKNVNLPKNAKHPIITLKCHCITELIMRHNHHRYLHGRLELILSALTMQFRSINARKVVRKILRKCVIYLKHESASSQQIRRCLPVSRMNPGRATLLDSFAQEWKSIEYVCLRFCVFPYQSNPSGIGDTNFNHQILCVCVCFLNVSSYVE</sequence>
<evidence type="ECO:0000313" key="1">
    <source>
        <dbReference type="EMBL" id="GFY66342.1"/>
    </source>
</evidence>
<protein>
    <submittedName>
        <fullName evidence="1">Uncharacterized protein</fullName>
    </submittedName>
</protein>
<proteinExistence type="predicted"/>
<keyword evidence="2" id="KW-1185">Reference proteome</keyword>
<evidence type="ECO:0000313" key="2">
    <source>
        <dbReference type="Proteomes" id="UP000886998"/>
    </source>
</evidence>
<name>A0A8X6Y6C0_9ARAC</name>
<comment type="caution">
    <text evidence="1">The sequence shown here is derived from an EMBL/GenBank/DDBJ whole genome shotgun (WGS) entry which is preliminary data.</text>
</comment>
<dbReference type="OrthoDB" id="6452498at2759"/>
<reference evidence="1" key="1">
    <citation type="submission" date="2020-08" db="EMBL/GenBank/DDBJ databases">
        <title>Multicomponent nature underlies the extraordinary mechanical properties of spider dragline silk.</title>
        <authorList>
            <person name="Kono N."/>
            <person name="Nakamura H."/>
            <person name="Mori M."/>
            <person name="Yoshida Y."/>
            <person name="Ohtoshi R."/>
            <person name="Malay A.D."/>
            <person name="Moran D.A.P."/>
            <person name="Tomita M."/>
            <person name="Numata K."/>
            <person name="Arakawa K."/>
        </authorList>
    </citation>
    <scope>NUCLEOTIDE SEQUENCE</scope>
</reference>
<dbReference type="Proteomes" id="UP000886998">
    <property type="component" value="Unassembled WGS sequence"/>
</dbReference>